<dbReference type="CDD" id="cd05930">
    <property type="entry name" value="A_NRPS"/>
    <property type="match status" value="1"/>
</dbReference>
<dbReference type="Proteomes" id="UP000239209">
    <property type="component" value="Unassembled WGS sequence"/>
</dbReference>
<dbReference type="SUPFAM" id="SSF56801">
    <property type="entry name" value="Acetyl-CoA synthetase-like"/>
    <property type="match status" value="1"/>
</dbReference>
<dbReference type="InterPro" id="IPR042099">
    <property type="entry name" value="ANL_N_sf"/>
</dbReference>
<dbReference type="Gene3D" id="3.30.300.30">
    <property type="match status" value="1"/>
</dbReference>
<sequence>MTTIEELAAAGSLVATALPHDLVPNTTAGRVARMRLTLPADVATVTEAVGGHLSRWVRAESATIGVVDHYQEAALVKVELTPGGAAVVQRAAAAPGDLRGGVVIDGTGGQTASLLAEARSTVVLSRDGDGWDLVHCTDWYGERTMASWARSLEQGGADPAGPLTGELIALASGGPAAPDPPHVLARIESWVRRTPDAPAVRHLGRTYRYAEIWSAAHALAHSLRVAGVSAGENVLIATGRSVDGVVAMLGPLLAGAVTVPVDPQWPVERLRRVIEATRAAVFVHAEKTATDLLLAAGLTGVPTDVDAGIDAEMGTGPVTTAGLGASAYVIFTSGTTGVPKGVEVSHRALAHLCETTAEVYQLRPDDTVLALAPLYFDVSALETFATLGAGASMCVATDDDRLDPYLLTELLRAEGVTVADLPPSLMPFVDPAELPGLRLVTAGGEAFNGRQVEGWATERRRFLNCYGPTEATVQVSVMDCAPGWPRTPPLGRPLPGFEFFVVDDELRPVPRGAVGELLISGPGLAEGYLNDPDQTAQRFLPAGPLGRRVYRTGDLVRWRNDDNLEFHGRNDRQAKINGHRIELGEIESALLDRLGARAAAAQIIHSGGRDRLVGFVVGSREPLAGALRLLTEVLPRYATPELLVPLDALPATATGKVDRARLVAAYERSRGTTSRAMNGDSSHE</sequence>
<dbReference type="GO" id="GO:0005737">
    <property type="term" value="C:cytoplasm"/>
    <property type="evidence" value="ECO:0007669"/>
    <property type="project" value="TreeGrafter"/>
</dbReference>
<name>A0A2T0RFF9_9ACTN</name>
<dbReference type="GO" id="GO:0031177">
    <property type="term" value="F:phosphopantetheine binding"/>
    <property type="evidence" value="ECO:0007669"/>
    <property type="project" value="TreeGrafter"/>
</dbReference>
<dbReference type="InterPro" id="IPR010071">
    <property type="entry name" value="AA_adenyl_dom"/>
</dbReference>
<evidence type="ECO:0000313" key="2">
    <source>
        <dbReference type="EMBL" id="PRY19895.1"/>
    </source>
</evidence>
<dbReference type="NCBIfam" id="TIGR01733">
    <property type="entry name" value="AA-adenyl-dom"/>
    <property type="match status" value="1"/>
</dbReference>
<dbReference type="OrthoDB" id="2472181at2"/>
<dbReference type="PANTHER" id="PTHR45527:SF1">
    <property type="entry name" value="FATTY ACID SYNTHASE"/>
    <property type="match status" value="1"/>
</dbReference>
<dbReference type="InterPro" id="IPR020845">
    <property type="entry name" value="AMP-binding_CS"/>
</dbReference>
<accession>A0A2T0RFF9</accession>
<dbReference type="InterPro" id="IPR045851">
    <property type="entry name" value="AMP-bd_C_sf"/>
</dbReference>
<dbReference type="RefSeq" id="WP_106130850.1">
    <property type="nucleotide sequence ID" value="NZ_PVZG01000027.1"/>
</dbReference>
<dbReference type="GO" id="GO:0044550">
    <property type="term" value="P:secondary metabolite biosynthetic process"/>
    <property type="evidence" value="ECO:0007669"/>
    <property type="project" value="TreeGrafter"/>
</dbReference>
<gene>
    <name evidence="2" type="ORF">CLV70_12720</name>
</gene>
<keyword evidence="3" id="KW-1185">Reference proteome</keyword>
<evidence type="ECO:0000259" key="1">
    <source>
        <dbReference type="Pfam" id="PF00501"/>
    </source>
</evidence>
<comment type="caution">
    <text evidence="2">The sequence shown here is derived from an EMBL/GenBank/DDBJ whole genome shotgun (WGS) entry which is preliminary data.</text>
</comment>
<dbReference type="PANTHER" id="PTHR45527">
    <property type="entry name" value="NONRIBOSOMAL PEPTIDE SYNTHETASE"/>
    <property type="match status" value="1"/>
</dbReference>
<feature type="domain" description="AMP-dependent synthetase/ligase" evidence="1">
    <location>
        <begin position="188"/>
        <end position="529"/>
    </location>
</feature>
<dbReference type="AlphaFoldDB" id="A0A2T0RFF9"/>
<dbReference type="Gene3D" id="3.40.50.12780">
    <property type="entry name" value="N-terminal domain of ligase-like"/>
    <property type="match status" value="1"/>
</dbReference>
<dbReference type="Pfam" id="PF00501">
    <property type="entry name" value="AMP-binding"/>
    <property type="match status" value="1"/>
</dbReference>
<dbReference type="PROSITE" id="PS00455">
    <property type="entry name" value="AMP_BINDING"/>
    <property type="match status" value="1"/>
</dbReference>
<proteinExistence type="predicted"/>
<dbReference type="InterPro" id="IPR000873">
    <property type="entry name" value="AMP-dep_synth/lig_dom"/>
</dbReference>
<protein>
    <submittedName>
        <fullName evidence="2">Amino acid adenylation domain-containing protein</fullName>
    </submittedName>
</protein>
<organism evidence="2 3">
    <name type="scientific">Pseudosporangium ferrugineum</name>
    <dbReference type="NCBI Taxonomy" id="439699"/>
    <lineage>
        <taxon>Bacteria</taxon>
        <taxon>Bacillati</taxon>
        <taxon>Actinomycetota</taxon>
        <taxon>Actinomycetes</taxon>
        <taxon>Micromonosporales</taxon>
        <taxon>Micromonosporaceae</taxon>
        <taxon>Pseudosporangium</taxon>
    </lineage>
</organism>
<evidence type="ECO:0000313" key="3">
    <source>
        <dbReference type="Proteomes" id="UP000239209"/>
    </source>
</evidence>
<dbReference type="EMBL" id="PVZG01000027">
    <property type="protein sequence ID" value="PRY19895.1"/>
    <property type="molecule type" value="Genomic_DNA"/>
</dbReference>
<dbReference type="GO" id="GO:0043041">
    <property type="term" value="P:amino acid activation for nonribosomal peptide biosynthetic process"/>
    <property type="evidence" value="ECO:0007669"/>
    <property type="project" value="TreeGrafter"/>
</dbReference>
<reference evidence="2 3" key="1">
    <citation type="submission" date="2018-03" db="EMBL/GenBank/DDBJ databases">
        <title>Genomic Encyclopedia of Archaeal and Bacterial Type Strains, Phase II (KMG-II): from individual species to whole genera.</title>
        <authorList>
            <person name="Goeker M."/>
        </authorList>
    </citation>
    <scope>NUCLEOTIDE SEQUENCE [LARGE SCALE GENOMIC DNA]</scope>
    <source>
        <strain evidence="2 3">DSM 45348</strain>
    </source>
</reference>